<dbReference type="Gene3D" id="2.60.120.460">
    <property type="entry name" value="YjbQ-like"/>
    <property type="match status" value="1"/>
</dbReference>
<proteinExistence type="inferred from homology"/>
<dbReference type="PANTHER" id="PTHR30615">
    <property type="entry name" value="UNCHARACTERIZED PROTEIN YJBQ-RELATED"/>
    <property type="match status" value="1"/>
</dbReference>
<dbReference type="PANTHER" id="PTHR30615:SF8">
    <property type="entry name" value="UPF0047 PROTEIN C4A8.02C"/>
    <property type="match status" value="1"/>
</dbReference>
<dbReference type="Pfam" id="PF01894">
    <property type="entry name" value="YjbQ"/>
    <property type="match status" value="1"/>
</dbReference>
<dbReference type="InterPro" id="IPR035917">
    <property type="entry name" value="YjbQ-like_sf"/>
</dbReference>
<evidence type="ECO:0008006" key="3">
    <source>
        <dbReference type="Google" id="ProtNLM"/>
    </source>
</evidence>
<evidence type="ECO:0000313" key="2">
    <source>
        <dbReference type="EMBL" id="CEK86763.1"/>
    </source>
</evidence>
<dbReference type="AlphaFoldDB" id="A0A0B7B153"/>
<dbReference type="PROSITE" id="PS01314">
    <property type="entry name" value="UPF0047"/>
    <property type="match status" value="1"/>
</dbReference>
<dbReference type="EMBL" id="HACG01039898">
    <property type="protein sequence ID" value="CEK86763.1"/>
    <property type="molecule type" value="Transcribed_RNA"/>
</dbReference>
<dbReference type="SUPFAM" id="SSF111038">
    <property type="entry name" value="YjbQ-like"/>
    <property type="match status" value="1"/>
</dbReference>
<dbReference type="NCBIfam" id="TIGR00149">
    <property type="entry name" value="TIGR00149_YjbQ"/>
    <property type="match status" value="1"/>
</dbReference>
<comment type="similarity">
    <text evidence="1">Belongs to the UPF0047 family.</text>
</comment>
<gene>
    <name evidence="2" type="primary">ORF155597</name>
</gene>
<organism evidence="2">
    <name type="scientific">Arion vulgaris</name>
    <dbReference type="NCBI Taxonomy" id="1028688"/>
    <lineage>
        <taxon>Eukaryota</taxon>
        <taxon>Metazoa</taxon>
        <taxon>Spiralia</taxon>
        <taxon>Lophotrochozoa</taxon>
        <taxon>Mollusca</taxon>
        <taxon>Gastropoda</taxon>
        <taxon>Heterobranchia</taxon>
        <taxon>Euthyneura</taxon>
        <taxon>Panpulmonata</taxon>
        <taxon>Eupulmonata</taxon>
        <taxon>Stylommatophora</taxon>
        <taxon>Helicina</taxon>
        <taxon>Arionoidea</taxon>
        <taxon>Arionidae</taxon>
        <taxon>Arion</taxon>
    </lineage>
</organism>
<dbReference type="InterPro" id="IPR001602">
    <property type="entry name" value="UPF0047_YjbQ-like"/>
</dbReference>
<evidence type="ECO:0000256" key="1">
    <source>
        <dbReference type="ARBA" id="ARBA00005534"/>
    </source>
</evidence>
<accession>A0A0B7B153</accession>
<sequence length="190" mass="20880">AVVPVTHLPNDSKDETTIHTRVKQVESSEVIGFCLQITVNMAAGGAGTTVWYQREVTISAKRRGCHYISDDILKACKEEINMIKIGVAHIHIKHTSASIILNENYDPTVLTDMEMVLNKLAPENLNYKHTLEGPDDMPAHAKAALMGSSVSIPITNGKFNLGTWQGVWLCEHRDHGGSRNVVVTLNGLKK</sequence>
<name>A0A0B7B153_9EUPU</name>
<feature type="non-terminal residue" evidence="2">
    <location>
        <position position="1"/>
    </location>
</feature>
<protein>
    <recommendedName>
        <fullName evidence="3">Secondary thiamine-phosphate synthase enzyme</fullName>
    </recommendedName>
</protein>
<reference evidence="2" key="1">
    <citation type="submission" date="2014-12" db="EMBL/GenBank/DDBJ databases">
        <title>Insight into the proteome of Arion vulgaris.</title>
        <authorList>
            <person name="Aradska J."/>
            <person name="Bulat T."/>
            <person name="Smidak R."/>
            <person name="Sarate P."/>
            <person name="Gangsoo J."/>
            <person name="Sialana F."/>
            <person name="Bilban M."/>
            <person name="Lubec G."/>
        </authorList>
    </citation>
    <scope>NUCLEOTIDE SEQUENCE</scope>
    <source>
        <tissue evidence="2">Skin</tissue>
    </source>
</reference>